<keyword evidence="2" id="KW-1185">Reference proteome</keyword>
<evidence type="ECO:0000313" key="1">
    <source>
        <dbReference type="EMBL" id="KAI4346396.1"/>
    </source>
</evidence>
<dbReference type="Proteomes" id="UP000828941">
    <property type="component" value="Chromosome 4"/>
</dbReference>
<accession>A0ACB9PFX3</accession>
<proteinExistence type="predicted"/>
<protein>
    <submittedName>
        <fullName evidence="1">Uncharacterized protein</fullName>
    </submittedName>
</protein>
<reference evidence="1 2" key="1">
    <citation type="journal article" date="2022" name="DNA Res.">
        <title>Chromosomal-level genome assembly of the orchid tree Bauhinia variegata (Leguminosae; Cercidoideae) supports the allotetraploid origin hypothesis of Bauhinia.</title>
        <authorList>
            <person name="Zhong Y."/>
            <person name="Chen Y."/>
            <person name="Zheng D."/>
            <person name="Pang J."/>
            <person name="Liu Y."/>
            <person name="Luo S."/>
            <person name="Meng S."/>
            <person name="Qian L."/>
            <person name="Wei D."/>
            <person name="Dai S."/>
            <person name="Zhou R."/>
        </authorList>
    </citation>
    <scope>NUCLEOTIDE SEQUENCE [LARGE SCALE GENOMIC DNA]</scope>
    <source>
        <strain evidence="1">BV-YZ2020</strain>
    </source>
</reference>
<name>A0ACB9PFX3_BAUVA</name>
<evidence type="ECO:0000313" key="2">
    <source>
        <dbReference type="Proteomes" id="UP000828941"/>
    </source>
</evidence>
<dbReference type="EMBL" id="CM039429">
    <property type="protein sequence ID" value="KAI4346396.1"/>
    <property type="molecule type" value="Genomic_DNA"/>
</dbReference>
<gene>
    <name evidence="1" type="ORF">L6164_007293</name>
</gene>
<comment type="caution">
    <text evidence="1">The sequence shown here is derived from an EMBL/GenBank/DDBJ whole genome shotgun (WGS) entry which is preliminary data.</text>
</comment>
<sequence>MKFATIFVVTFLLLQIFAEASSISAANNSLEYAKGGSEAAAMNKHTQSDTINCDEGCSRRCSQAYKQKRCMIACLSCCHTCQCIPPGTYGNKEVCPCYANSRPVGISPSALEN</sequence>
<organism evidence="1 2">
    <name type="scientific">Bauhinia variegata</name>
    <name type="common">Purple orchid tree</name>
    <name type="synonym">Phanera variegata</name>
    <dbReference type="NCBI Taxonomy" id="167791"/>
    <lineage>
        <taxon>Eukaryota</taxon>
        <taxon>Viridiplantae</taxon>
        <taxon>Streptophyta</taxon>
        <taxon>Embryophyta</taxon>
        <taxon>Tracheophyta</taxon>
        <taxon>Spermatophyta</taxon>
        <taxon>Magnoliopsida</taxon>
        <taxon>eudicotyledons</taxon>
        <taxon>Gunneridae</taxon>
        <taxon>Pentapetalae</taxon>
        <taxon>rosids</taxon>
        <taxon>fabids</taxon>
        <taxon>Fabales</taxon>
        <taxon>Fabaceae</taxon>
        <taxon>Cercidoideae</taxon>
        <taxon>Cercideae</taxon>
        <taxon>Bauhiniinae</taxon>
        <taxon>Bauhinia</taxon>
    </lineage>
</organism>